<evidence type="ECO:0000313" key="2">
    <source>
        <dbReference type="Proteomes" id="UP000095546"/>
    </source>
</evidence>
<evidence type="ECO:0000313" key="1">
    <source>
        <dbReference type="EMBL" id="CUN43267.1"/>
    </source>
</evidence>
<name>A0A173WXJ0_9FIRM</name>
<dbReference type="RefSeq" id="WP_055160170.1">
    <property type="nucleotide sequence ID" value="NZ_CABIWZ010000001.1"/>
</dbReference>
<accession>A0A173WXJ0</accession>
<dbReference type="Proteomes" id="UP000095546">
    <property type="component" value="Unassembled WGS sequence"/>
</dbReference>
<proteinExistence type="predicted"/>
<dbReference type="EMBL" id="CYYU01000001">
    <property type="protein sequence ID" value="CUN43267.1"/>
    <property type="molecule type" value="Genomic_DNA"/>
</dbReference>
<dbReference type="AlphaFoldDB" id="A0A173WXJ0"/>
<sequence length="89" mass="10202">MSDIHEIHDHDGAESISEEQHALDQITHILLHALTEDGIGEKLEAAKSQQDVYKALQTLPYFKLTIDEFRIGIEALRQQQAEIHQDEQE</sequence>
<dbReference type="OrthoDB" id="1667050at2"/>
<protein>
    <submittedName>
        <fullName evidence="1">Uncharacterized protein</fullName>
    </submittedName>
</protein>
<organism evidence="1 2">
    <name type="scientific">Mitsuokella jalaludinii</name>
    <dbReference type="NCBI Taxonomy" id="187979"/>
    <lineage>
        <taxon>Bacteria</taxon>
        <taxon>Bacillati</taxon>
        <taxon>Bacillota</taxon>
        <taxon>Negativicutes</taxon>
        <taxon>Selenomonadales</taxon>
        <taxon>Selenomonadaceae</taxon>
        <taxon>Mitsuokella</taxon>
    </lineage>
</organism>
<reference evidence="1 2" key="1">
    <citation type="submission" date="2015-09" db="EMBL/GenBank/DDBJ databases">
        <authorList>
            <consortium name="Pathogen Informatics"/>
        </authorList>
    </citation>
    <scope>NUCLEOTIDE SEQUENCE [LARGE SCALE GENOMIC DNA]</scope>
    <source>
        <strain evidence="1 2">2789STDY5608828</strain>
    </source>
</reference>
<dbReference type="eggNOG" id="ENOG502ZQGU">
    <property type="taxonomic scope" value="Bacteria"/>
</dbReference>
<gene>
    <name evidence="1" type="ORF">ERS852385_00420</name>
</gene>
<keyword evidence="2" id="KW-1185">Reference proteome</keyword>